<keyword evidence="1" id="KW-0472">Membrane</keyword>
<evidence type="ECO:0000313" key="4">
    <source>
        <dbReference type="Proteomes" id="UP001295684"/>
    </source>
</evidence>
<keyword evidence="1" id="KW-0812">Transmembrane</keyword>
<proteinExistence type="predicted"/>
<evidence type="ECO:0000256" key="1">
    <source>
        <dbReference type="SAM" id="Phobius"/>
    </source>
</evidence>
<evidence type="ECO:0000313" key="3">
    <source>
        <dbReference type="EMBL" id="CAI2368710.1"/>
    </source>
</evidence>
<feature type="chain" id="PRO_5042168114" evidence="2">
    <location>
        <begin position="22"/>
        <end position="307"/>
    </location>
</feature>
<feature type="signal peptide" evidence="2">
    <location>
        <begin position="1"/>
        <end position="21"/>
    </location>
</feature>
<evidence type="ECO:0000256" key="2">
    <source>
        <dbReference type="SAM" id="SignalP"/>
    </source>
</evidence>
<organism evidence="3 4">
    <name type="scientific">Euplotes crassus</name>
    <dbReference type="NCBI Taxonomy" id="5936"/>
    <lineage>
        <taxon>Eukaryota</taxon>
        <taxon>Sar</taxon>
        <taxon>Alveolata</taxon>
        <taxon>Ciliophora</taxon>
        <taxon>Intramacronucleata</taxon>
        <taxon>Spirotrichea</taxon>
        <taxon>Hypotrichia</taxon>
        <taxon>Euplotida</taxon>
        <taxon>Euplotidae</taxon>
        <taxon>Moneuplotes</taxon>
    </lineage>
</organism>
<dbReference type="Proteomes" id="UP001295684">
    <property type="component" value="Unassembled WGS sequence"/>
</dbReference>
<keyword evidence="1" id="KW-1133">Transmembrane helix</keyword>
<feature type="transmembrane region" description="Helical" evidence="1">
    <location>
        <begin position="227"/>
        <end position="248"/>
    </location>
</feature>
<sequence>MRFSIFICLLSLAFCYTEVNTSRDSVKCLKDPTKKLCGWNLKSELSSRICCDLDDLSEECGQISGVTCSNDLEKLGDKAGYLLALPSEDCENTKFIAKDHSPLFLNISYVHPELVCVVKIRNKGSYSSRLRLIEDEFTNIDAFIYETDLDHTFFEKRDQFTSSEAISPVGDLRDFHIWYDNTSVIVVLAKDATQGHGVFKADLHPLPAFEDEIEHIEDHMKQVRRDWVVFAMFIIGVILVICVFPLYCTSFRKRDQFQQYNGLDLRSLKSEVVDPQQIVFGQVDKEKGNSNLFGYHERLMQFRQENL</sequence>
<reference evidence="3" key="1">
    <citation type="submission" date="2023-07" db="EMBL/GenBank/DDBJ databases">
        <authorList>
            <consortium name="AG Swart"/>
            <person name="Singh M."/>
            <person name="Singh A."/>
            <person name="Seah K."/>
            <person name="Emmerich C."/>
        </authorList>
    </citation>
    <scope>NUCLEOTIDE SEQUENCE</scope>
    <source>
        <strain evidence="3">DP1</strain>
    </source>
</reference>
<comment type="caution">
    <text evidence="3">The sequence shown here is derived from an EMBL/GenBank/DDBJ whole genome shotgun (WGS) entry which is preliminary data.</text>
</comment>
<keyword evidence="2" id="KW-0732">Signal</keyword>
<dbReference type="AlphaFoldDB" id="A0AAD1XC04"/>
<name>A0AAD1XC04_EUPCR</name>
<dbReference type="EMBL" id="CAMPGE010009850">
    <property type="protein sequence ID" value="CAI2368710.1"/>
    <property type="molecule type" value="Genomic_DNA"/>
</dbReference>
<gene>
    <name evidence="3" type="ORF">ECRASSUSDP1_LOCUS10006</name>
</gene>
<keyword evidence="4" id="KW-1185">Reference proteome</keyword>
<accession>A0AAD1XC04</accession>
<protein>
    <submittedName>
        <fullName evidence="3">Uncharacterized protein</fullName>
    </submittedName>
</protein>